<dbReference type="AlphaFoldDB" id="A0A5M3MUB5"/>
<evidence type="ECO:0000256" key="3">
    <source>
        <dbReference type="ARBA" id="ARBA00022833"/>
    </source>
</evidence>
<evidence type="ECO:0000256" key="4">
    <source>
        <dbReference type="PROSITE-ProRule" id="PRU00175"/>
    </source>
</evidence>
<proteinExistence type="predicted"/>
<dbReference type="SMART" id="SM00184">
    <property type="entry name" value="RING"/>
    <property type="match status" value="1"/>
</dbReference>
<organism evidence="8 9">
    <name type="scientific">Coniophora puteana (strain RWD-64-598)</name>
    <name type="common">Brown rot fungus</name>
    <dbReference type="NCBI Taxonomy" id="741705"/>
    <lineage>
        <taxon>Eukaryota</taxon>
        <taxon>Fungi</taxon>
        <taxon>Dikarya</taxon>
        <taxon>Basidiomycota</taxon>
        <taxon>Agaricomycotina</taxon>
        <taxon>Agaricomycetes</taxon>
        <taxon>Agaricomycetidae</taxon>
        <taxon>Boletales</taxon>
        <taxon>Coniophorineae</taxon>
        <taxon>Coniophoraceae</taxon>
        <taxon>Coniophora</taxon>
    </lineage>
</organism>
<dbReference type="KEGG" id="cput:CONPUDRAFT_163748"/>
<feature type="coiled-coil region" evidence="5">
    <location>
        <begin position="100"/>
        <end position="134"/>
    </location>
</feature>
<dbReference type="PROSITE" id="PS00518">
    <property type="entry name" value="ZF_RING_1"/>
    <property type="match status" value="1"/>
</dbReference>
<keyword evidence="5" id="KW-0175">Coiled coil</keyword>
<dbReference type="PROSITE" id="PS50089">
    <property type="entry name" value="ZF_RING_2"/>
    <property type="match status" value="1"/>
</dbReference>
<keyword evidence="1" id="KW-0479">Metal-binding</keyword>
<comment type="caution">
    <text evidence="8">The sequence shown here is derived from an EMBL/GenBank/DDBJ whole genome shotgun (WGS) entry which is preliminary data.</text>
</comment>
<evidence type="ECO:0000256" key="5">
    <source>
        <dbReference type="SAM" id="Coils"/>
    </source>
</evidence>
<evidence type="ECO:0000313" key="9">
    <source>
        <dbReference type="Proteomes" id="UP000053558"/>
    </source>
</evidence>
<evidence type="ECO:0000313" key="8">
    <source>
        <dbReference type="EMBL" id="EIW82640.1"/>
    </source>
</evidence>
<keyword evidence="2 4" id="KW-0863">Zinc-finger</keyword>
<feature type="compositionally biased region" description="Low complexity" evidence="6">
    <location>
        <begin position="1"/>
        <end position="21"/>
    </location>
</feature>
<dbReference type="InterPro" id="IPR001841">
    <property type="entry name" value="Znf_RING"/>
</dbReference>
<dbReference type="GO" id="GO:0008270">
    <property type="term" value="F:zinc ion binding"/>
    <property type="evidence" value="ECO:0007669"/>
    <property type="project" value="UniProtKB-KW"/>
</dbReference>
<gene>
    <name evidence="8" type="ORF">CONPUDRAFT_163748</name>
</gene>
<feature type="domain" description="RING-type" evidence="7">
    <location>
        <begin position="168"/>
        <end position="209"/>
    </location>
</feature>
<dbReference type="OMA" id="CCEICTH"/>
<dbReference type="InterPro" id="IPR013083">
    <property type="entry name" value="Znf_RING/FYVE/PHD"/>
</dbReference>
<evidence type="ECO:0000256" key="6">
    <source>
        <dbReference type="SAM" id="MobiDB-lite"/>
    </source>
</evidence>
<dbReference type="Proteomes" id="UP000053558">
    <property type="component" value="Unassembled WGS sequence"/>
</dbReference>
<keyword evidence="3" id="KW-0862">Zinc</keyword>
<dbReference type="OrthoDB" id="2669864at2759"/>
<sequence length="349" mass="37887">MPPTRDTSAPPASTPPYATSPARRRKVPPTHAPPSDVIVISSDDESPPPQPRSTSKCVGKGKDSVQPKRKPPKASRSVLEITPDNDSAEWSGIHASSAAGGSFEKKVVEAEKEIARMKEENRVLKAKIEDLSACISLRKSSSPLKATDTAPSGSAVISLDDLDDLISCQVCMLKMWTPYLLPDCGHAFCQSCLVDWFDTTLTQFTASHPHYNPNSAHSTNHHRPAATHSYASLPPEVINFLREPQISYNPVPALSMTAHQILARHRLDITRQRQGWGGHGGNAGGNGGGAGAEKPEYTCPFCRLALRSQPIEDFRLKEIIKKLSEAAGEKEKPLKGSAALRNPFVTYFP</sequence>
<name>A0A5M3MUB5_CONPW</name>
<evidence type="ECO:0000259" key="7">
    <source>
        <dbReference type="PROSITE" id="PS50089"/>
    </source>
</evidence>
<evidence type="ECO:0000256" key="1">
    <source>
        <dbReference type="ARBA" id="ARBA00022723"/>
    </source>
</evidence>
<dbReference type="RefSeq" id="XP_007766653.1">
    <property type="nucleotide sequence ID" value="XM_007768463.1"/>
</dbReference>
<protein>
    <recommendedName>
        <fullName evidence="7">RING-type domain-containing protein</fullName>
    </recommendedName>
</protein>
<accession>A0A5M3MUB5</accession>
<dbReference type="Pfam" id="PF13445">
    <property type="entry name" value="zf-RING_UBOX"/>
    <property type="match status" value="1"/>
</dbReference>
<dbReference type="InterPro" id="IPR027370">
    <property type="entry name" value="Znf-RING_euk"/>
</dbReference>
<dbReference type="Gene3D" id="3.30.40.10">
    <property type="entry name" value="Zinc/RING finger domain, C3HC4 (zinc finger)"/>
    <property type="match status" value="1"/>
</dbReference>
<reference evidence="9" key="1">
    <citation type="journal article" date="2012" name="Science">
        <title>The Paleozoic origin of enzymatic lignin decomposition reconstructed from 31 fungal genomes.</title>
        <authorList>
            <person name="Floudas D."/>
            <person name="Binder M."/>
            <person name="Riley R."/>
            <person name="Barry K."/>
            <person name="Blanchette R.A."/>
            <person name="Henrissat B."/>
            <person name="Martinez A.T."/>
            <person name="Otillar R."/>
            <person name="Spatafora J.W."/>
            <person name="Yadav J.S."/>
            <person name="Aerts A."/>
            <person name="Benoit I."/>
            <person name="Boyd A."/>
            <person name="Carlson A."/>
            <person name="Copeland A."/>
            <person name="Coutinho P.M."/>
            <person name="de Vries R.P."/>
            <person name="Ferreira P."/>
            <person name="Findley K."/>
            <person name="Foster B."/>
            <person name="Gaskell J."/>
            <person name="Glotzer D."/>
            <person name="Gorecki P."/>
            <person name="Heitman J."/>
            <person name="Hesse C."/>
            <person name="Hori C."/>
            <person name="Igarashi K."/>
            <person name="Jurgens J.A."/>
            <person name="Kallen N."/>
            <person name="Kersten P."/>
            <person name="Kohler A."/>
            <person name="Kuees U."/>
            <person name="Kumar T.K.A."/>
            <person name="Kuo A."/>
            <person name="LaButti K."/>
            <person name="Larrondo L.F."/>
            <person name="Lindquist E."/>
            <person name="Ling A."/>
            <person name="Lombard V."/>
            <person name="Lucas S."/>
            <person name="Lundell T."/>
            <person name="Martin R."/>
            <person name="McLaughlin D.J."/>
            <person name="Morgenstern I."/>
            <person name="Morin E."/>
            <person name="Murat C."/>
            <person name="Nagy L.G."/>
            <person name="Nolan M."/>
            <person name="Ohm R.A."/>
            <person name="Patyshakuliyeva A."/>
            <person name="Rokas A."/>
            <person name="Ruiz-Duenas F.J."/>
            <person name="Sabat G."/>
            <person name="Salamov A."/>
            <person name="Samejima M."/>
            <person name="Schmutz J."/>
            <person name="Slot J.C."/>
            <person name="St John F."/>
            <person name="Stenlid J."/>
            <person name="Sun H."/>
            <person name="Sun S."/>
            <person name="Syed K."/>
            <person name="Tsang A."/>
            <person name="Wiebenga A."/>
            <person name="Young D."/>
            <person name="Pisabarro A."/>
            <person name="Eastwood D.C."/>
            <person name="Martin F."/>
            <person name="Cullen D."/>
            <person name="Grigoriev I.V."/>
            <person name="Hibbett D.S."/>
        </authorList>
    </citation>
    <scope>NUCLEOTIDE SEQUENCE [LARGE SCALE GENOMIC DNA]</scope>
    <source>
        <strain evidence="9">RWD-64-598 SS2</strain>
    </source>
</reference>
<dbReference type="GeneID" id="19204980"/>
<evidence type="ECO:0000256" key="2">
    <source>
        <dbReference type="ARBA" id="ARBA00022771"/>
    </source>
</evidence>
<keyword evidence="9" id="KW-1185">Reference proteome</keyword>
<feature type="region of interest" description="Disordered" evidence="6">
    <location>
        <begin position="1"/>
        <end position="90"/>
    </location>
</feature>
<dbReference type="SUPFAM" id="SSF57850">
    <property type="entry name" value="RING/U-box"/>
    <property type="match status" value="1"/>
</dbReference>
<dbReference type="InterPro" id="IPR017907">
    <property type="entry name" value="Znf_RING_CS"/>
</dbReference>
<dbReference type="EMBL" id="JH711576">
    <property type="protein sequence ID" value="EIW82640.1"/>
    <property type="molecule type" value="Genomic_DNA"/>
</dbReference>